<name>A0A6I2R5N0_FLAPL</name>
<gene>
    <name evidence="1" type="ORF">GKE97_21235</name>
</gene>
<evidence type="ECO:0000313" key="1">
    <source>
        <dbReference type="EMBL" id="MSB22004.1"/>
    </source>
</evidence>
<proteinExistence type="predicted"/>
<comment type="caution">
    <text evidence="1">The sequence shown here is derived from an EMBL/GenBank/DDBJ whole genome shotgun (WGS) entry which is preliminary data.</text>
</comment>
<reference evidence="1 2" key="1">
    <citation type="journal article" date="2019" name="Nat. Med.">
        <title>A library of human gut bacterial isolates paired with longitudinal multiomics data enables mechanistic microbiome research.</title>
        <authorList>
            <person name="Poyet M."/>
            <person name="Groussin M."/>
            <person name="Gibbons S.M."/>
            <person name="Avila-Pacheco J."/>
            <person name="Jiang X."/>
            <person name="Kearney S.M."/>
            <person name="Perrotta A.R."/>
            <person name="Berdy B."/>
            <person name="Zhao S."/>
            <person name="Lieberman T.D."/>
            <person name="Swanson P.K."/>
            <person name="Smith M."/>
            <person name="Roesemann S."/>
            <person name="Alexander J.E."/>
            <person name="Rich S.A."/>
            <person name="Livny J."/>
            <person name="Vlamakis H."/>
            <person name="Clish C."/>
            <person name="Bullock K."/>
            <person name="Deik A."/>
            <person name="Scott J."/>
            <person name="Pierce K.A."/>
            <person name="Xavier R.J."/>
            <person name="Alm E.J."/>
        </authorList>
    </citation>
    <scope>NUCLEOTIDE SEQUENCE [LARGE SCALE GENOMIC DNA]</scope>
    <source>
        <strain evidence="1 2">BIOML-A2</strain>
    </source>
</reference>
<sequence length="113" mass="12554">MAKRRKALQHLRLRGLSPVAEGGTKADLTTGMTTDRKNFDFPSRRDIMAEIEYPGVAKLVSRLIWVREAGVRAALFQNPGKLWDAKADGVLPHAGNWSKTGVDPIFDHNQKTS</sequence>
<dbReference type="Proteomes" id="UP000434475">
    <property type="component" value="Unassembled WGS sequence"/>
</dbReference>
<organism evidence="1 2">
    <name type="scientific">Flavonifractor plautii</name>
    <name type="common">Fusobacterium plautii</name>
    <dbReference type="NCBI Taxonomy" id="292800"/>
    <lineage>
        <taxon>Bacteria</taxon>
        <taxon>Bacillati</taxon>
        <taxon>Bacillota</taxon>
        <taxon>Clostridia</taxon>
        <taxon>Eubacteriales</taxon>
        <taxon>Oscillospiraceae</taxon>
        <taxon>Flavonifractor</taxon>
    </lineage>
</organism>
<accession>A0A6I2R5N0</accession>
<dbReference type="EMBL" id="WKPR01000031">
    <property type="protein sequence ID" value="MSB22004.1"/>
    <property type="molecule type" value="Genomic_DNA"/>
</dbReference>
<dbReference type="RefSeq" id="WP_172698045.1">
    <property type="nucleotide sequence ID" value="NZ_WKPR01000031.1"/>
</dbReference>
<evidence type="ECO:0000313" key="2">
    <source>
        <dbReference type="Proteomes" id="UP000434475"/>
    </source>
</evidence>
<protein>
    <submittedName>
        <fullName evidence="1">Uncharacterized protein</fullName>
    </submittedName>
</protein>
<dbReference type="AlphaFoldDB" id="A0A6I2R5N0"/>